<keyword evidence="9 11" id="KW-0472">Membrane</keyword>
<evidence type="ECO:0000256" key="6">
    <source>
        <dbReference type="ARBA" id="ARBA00023004"/>
    </source>
</evidence>
<dbReference type="InterPro" id="IPR012910">
    <property type="entry name" value="Plug_dom"/>
</dbReference>
<dbReference type="GO" id="GO:0009279">
    <property type="term" value="C:cell outer membrane"/>
    <property type="evidence" value="ECO:0007669"/>
    <property type="project" value="UniProtKB-SubCell"/>
</dbReference>
<name>A0A120AFT7_9GAMM</name>
<evidence type="ECO:0000256" key="8">
    <source>
        <dbReference type="ARBA" id="ARBA00023077"/>
    </source>
</evidence>
<sequence length="832" mass="89378">MSWAIALSLASLAASAQAQQAAVPAQEEEAKTLAGLTVTAQKREEAMQDVPISITALPQQLLQDSGVRDVKDVQVLVPGLTVSSTQSEVQTVARIRGIGTVGDNAGLESSVGVVVDGVYRPRNGVGFGDLGEIERIEVLKGPQGTVFGKNTSAGVINVITRRPTYDTTVEGEFTVGNYGALGAAGSLNTTIGENAAFRIYGAKRKRDGFTDVEIGRGPRAEREDGDQNFHTLRGQLLFEPTENLDINLIADFTSREENCCVGLTTVRGPTSAIINGLVGGIGVAPVADPFARRAWSNRPTTQDIKDKGLSAEVNWITPWFNGATLTSITASRDWQAINGLDFDFTTADIIYRNPNPNESFTGFKQFSQEFRLTGATDKVDWMFGLFYADEDLKRNDSYSIGAAYEPYLSTAVLGQIASRFPAGTVNMANAATFLSQAAGRPFGSNFAGLGALDRYKQNSSSVALFTNNTWHATDKLDLTLGLRYTKENKELDSVYSNPNGGLGCGAALGNPARVGQALAARGVPVAALGALVPQVVGFMCLPWANRLHNGRVTNQERDEKEWSGTIKAAYRWNEHVMGYASAARGYKAGGFNLDRVQSSNGLSAGTAGITPVNDTSFPGEFVDSYELGAKTTWAGGNLLLNATLFHQTYSDFQLNSFLGTSFVVRSIPEVVSQGIDTEILWQPGIKGLMLQGGVMYADTKYGNDPLPDADLAKLPGARASFAPLWSASASVTYQWDFGSSLIGRANIGAKYSSDYNTGSDLDPEKGQEAYTVVNARVGIGAKSRRWMVEAWALNLFDEEYKQVGFDAPLQTGSWNAFLGAPRTYGVTLRVMY</sequence>
<dbReference type="SUPFAM" id="SSF56935">
    <property type="entry name" value="Porins"/>
    <property type="match status" value="1"/>
</dbReference>
<keyword evidence="5 11" id="KW-0812">Transmembrane</keyword>
<keyword evidence="8 12" id="KW-0798">TonB box</keyword>
<dbReference type="AlphaFoldDB" id="A0A120AFT7"/>
<comment type="similarity">
    <text evidence="11 12">Belongs to the TonB-dependent receptor family.</text>
</comment>
<feature type="chain" id="PRO_5007163618" evidence="13">
    <location>
        <begin position="19"/>
        <end position="832"/>
    </location>
</feature>
<feature type="domain" description="TonB-dependent receptor plug" evidence="15">
    <location>
        <begin position="48"/>
        <end position="155"/>
    </location>
</feature>
<gene>
    <name evidence="16" type="ORF">AZ78_1093</name>
</gene>
<evidence type="ECO:0000256" key="7">
    <source>
        <dbReference type="ARBA" id="ARBA00023065"/>
    </source>
</evidence>
<protein>
    <submittedName>
        <fullName evidence="16">TonB-dependent receptor</fullName>
    </submittedName>
</protein>
<keyword evidence="16" id="KW-0675">Receptor</keyword>
<evidence type="ECO:0000256" key="4">
    <source>
        <dbReference type="ARBA" id="ARBA00022496"/>
    </source>
</evidence>
<organism evidence="16 17">
    <name type="scientific">Lysobacter capsici AZ78</name>
    <dbReference type="NCBI Taxonomy" id="1444315"/>
    <lineage>
        <taxon>Bacteria</taxon>
        <taxon>Pseudomonadati</taxon>
        <taxon>Pseudomonadota</taxon>
        <taxon>Gammaproteobacteria</taxon>
        <taxon>Lysobacterales</taxon>
        <taxon>Lysobacteraceae</taxon>
        <taxon>Lysobacter</taxon>
    </lineage>
</organism>
<dbReference type="PANTHER" id="PTHR32552">
    <property type="entry name" value="FERRICHROME IRON RECEPTOR-RELATED"/>
    <property type="match status" value="1"/>
</dbReference>
<dbReference type="PANTHER" id="PTHR32552:SF81">
    <property type="entry name" value="TONB-DEPENDENT OUTER MEMBRANE RECEPTOR"/>
    <property type="match status" value="1"/>
</dbReference>
<keyword evidence="2 11" id="KW-0813">Transport</keyword>
<evidence type="ECO:0000313" key="16">
    <source>
        <dbReference type="EMBL" id="KWS03545.1"/>
    </source>
</evidence>
<evidence type="ECO:0000256" key="13">
    <source>
        <dbReference type="SAM" id="SignalP"/>
    </source>
</evidence>
<evidence type="ECO:0000256" key="1">
    <source>
        <dbReference type="ARBA" id="ARBA00004571"/>
    </source>
</evidence>
<evidence type="ECO:0000256" key="3">
    <source>
        <dbReference type="ARBA" id="ARBA00022452"/>
    </source>
</evidence>
<reference evidence="16 17" key="1">
    <citation type="journal article" date="2014" name="Genome Announc.">
        <title>Draft Genome Sequence of Lysobacter capsici AZ78, a Bacterium Antagonistic to Plant-Pathogenic Oomycetes.</title>
        <authorList>
            <person name="Puopolo G."/>
            <person name="Sonego P."/>
            <person name="Engelen K."/>
            <person name="Pertot I."/>
        </authorList>
    </citation>
    <scope>NUCLEOTIDE SEQUENCE [LARGE SCALE GENOMIC DNA]</scope>
    <source>
        <strain evidence="16 17">AZ78</strain>
    </source>
</reference>
<evidence type="ECO:0000256" key="11">
    <source>
        <dbReference type="PROSITE-ProRule" id="PRU01360"/>
    </source>
</evidence>
<keyword evidence="7" id="KW-0406">Ion transport</keyword>
<keyword evidence="4" id="KW-0410">Iron transport</keyword>
<keyword evidence="10 11" id="KW-0998">Cell outer membrane</keyword>
<evidence type="ECO:0000256" key="10">
    <source>
        <dbReference type="ARBA" id="ARBA00023237"/>
    </source>
</evidence>
<keyword evidence="3 11" id="KW-1134">Transmembrane beta strand</keyword>
<accession>A0A120AFT7</accession>
<feature type="signal peptide" evidence="13">
    <location>
        <begin position="1"/>
        <end position="18"/>
    </location>
</feature>
<dbReference type="Pfam" id="PF00593">
    <property type="entry name" value="TonB_dep_Rec_b-barrel"/>
    <property type="match status" value="1"/>
</dbReference>
<evidence type="ECO:0000259" key="15">
    <source>
        <dbReference type="Pfam" id="PF07715"/>
    </source>
</evidence>
<dbReference type="Pfam" id="PF07715">
    <property type="entry name" value="Plug"/>
    <property type="match status" value="1"/>
</dbReference>
<dbReference type="Gene3D" id="2.40.170.20">
    <property type="entry name" value="TonB-dependent receptor, beta-barrel domain"/>
    <property type="match status" value="1"/>
</dbReference>
<proteinExistence type="inferred from homology"/>
<comment type="subcellular location">
    <subcellularLocation>
        <location evidence="1 11">Cell outer membrane</location>
        <topology evidence="1 11">Multi-pass membrane protein</topology>
    </subcellularLocation>
</comment>
<dbReference type="Proteomes" id="UP000023435">
    <property type="component" value="Unassembled WGS sequence"/>
</dbReference>
<dbReference type="InterPro" id="IPR000531">
    <property type="entry name" value="Beta-barrel_TonB"/>
</dbReference>
<evidence type="ECO:0000256" key="5">
    <source>
        <dbReference type="ARBA" id="ARBA00022692"/>
    </source>
</evidence>
<dbReference type="InterPro" id="IPR036942">
    <property type="entry name" value="Beta-barrel_TonB_sf"/>
</dbReference>
<evidence type="ECO:0000256" key="2">
    <source>
        <dbReference type="ARBA" id="ARBA00022448"/>
    </source>
</evidence>
<evidence type="ECO:0000313" key="17">
    <source>
        <dbReference type="Proteomes" id="UP000023435"/>
    </source>
</evidence>
<evidence type="ECO:0000256" key="12">
    <source>
        <dbReference type="RuleBase" id="RU003357"/>
    </source>
</evidence>
<feature type="domain" description="TonB-dependent receptor-like beta-barrel" evidence="14">
    <location>
        <begin position="301"/>
        <end position="795"/>
    </location>
</feature>
<dbReference type="PROSITE" id="PS52016">
    <property type="entry name" value="TONB_DEPENDENT_REC_3"/>
    <property type="match status" value="1"/>
</dbReference>
<dbReference type="GO" id="GO:0006826">
    <property type="term" value="P:iron ion transport"/>
    <property type="evidence" value="ECO:0007669"/>
    <property type="project" value="UniProtKB-KW"/>
</dbReference>
<evidence type="ECO:0000256" key="9">
    <source>
        <dbReference type="ARBA" id="ARBA00023136"/>
    </source>
</evidence>
<keyword evidence="17" id="KW-1185">Reference proteome</keyword>
<keyword evidence="6" id="KW-0408">Iron</keyword>
<dbReference type="EMBL" id="JAJA02000001">
    <property type="protein sequence ID" value="KWS03545.1"/>
    <property type="molecule type" value="Genomic_DNA"/>
</dbReference>
<evidence type="ECO:0000259" key="14">
    <source>
        <dbReference type="Pfam" id="PF00593"/>
    </source>
</evidence>
<comment type="caution">
    <text evidence="16">The sequence shown here is derived from an EMBL/GenBank/DDBJ whole genome shotgun (WGS) entry which is preliminary data.</text>
</comment>
<dbReference type="InterPro" id="IPR039426">
    <property type="entry name" value="TonB-dep_rcpt-like"/>
</dbReference>
<keyword evidence="13" id="KW-0732">Signal</keyword>